<dbReference type="EMBL" id="CAJNOC010002558">
    <property type="protein sequence ID" value="CAF0940024.1"/>
    <property type="molecule type" value="Genomic_DNA"/>
</dbReference>
<evidence type="ECO:0000313" key="2">
    <source>
        <dbReference type="EMBL" id="CAF0940024.1"/>
    </source>
</evidence>
<name>A0A814CH30_9BILA</name>
<keyword evidence="3" id="KW-1185">Reference proteome</keyword>
<feature type="non-terminal residue" evidence="2">
    <location>
        <position position="466"/>
    </location>
</feature>
<dbReference type="AlphaFoldDB" id="A0A814CH30"/>
<accession>A0A814CH30</accession>
<feature type="region of interest" description="Disordered" evidence="1">
    <location>
        <begin position="443"/>
        <end position="466"/>
    </location>
</feature>
<evidence type="ECO:0000313" key="3">
    <source>
        <dbReference type="Proteomes" id="UP000663879"/>
    </source>
</evidence>
<proteinExistence type="predicted"/>
<feature type="compositionally biased region" description="Basic and acidic residues" evidence="1">
    <location>
        <begin position="372"/>
        <end position="381"/>
    </location>
</feature>
<dbReference type="OrthoDB" id="6781724at2759"/>
<reference evidence="2" key="1">
    <citation type="submission" date="2021-02" db="EMBL/GenBank/DDBJ databases">
        <authorList>
            <person name="Nowell W R."/>
        </authorList>
    </citation>
    <scope>NUCLEOTIDE SEQUENCE</scope>
    <source>
        <strain evidence="2">Ploen Becks lab</strain>
    </source>
</reference>
<evidence type="ECO:0000256" key="1">
    <source>
        <dbReference type="SAM" id="MobiDB-lite"/>
    </source>
</evidence>
<protein>
    <submittedName>
        <fullName evidence="2">Uncharacterized protein</fullName>
    </submittedName>
</protein>
<gene>
    <name evidence="2" type="ORF">OXX778_LOCUS13379</name>
</gene>
<feature type="region of interest" description="Disordered" evidence="1">
    <location>
        <begin position="372"/>
        <end position="416"/>
    </location>
</feature>
<organism evidence="2 3">
    <name type="scientific">Brachionus calyciflorus</name>
    <dbReference type="NCBI Taxonomy" id="104777"/>
    <lineage>
        <taxon>Eukaryota</taxon>
        <taxon>Metazoa</taxon>
        <taxon>Spiralia</taxon>
        <taxon>Gnathifera</taxon>
        <taxon>Rotifera</taxon>
        <taxon>Eurotatoria</taxon>
        <taxon>Monogononta</taxon>
        <taxon>Pseudotrocha</taxon>
        <taxon>Ploima</taxon>
        <taxon>Brachionidae</taxon>
        <taxon>Brachionus</taxon>
    </lineage>
</organism>
<dbReference type="Proteomes" id="UP000663879">
    <property type="component" value="Unassembled WGS sequence"/>
</dbReference>
<feature type="compositionally biased region" description="Polar residues" evidence="1">
    <location>
        <begin position="387"/>
        <end position="412"/>
    </location>
</feature>
<comment type="caution">
    <text evidence="2">The sequence shown here is derived from an EMBL/GenBank/DDBJ whole genome shotgun (WGS) entry which is preliminary data.</text>
</comment>
<sequence>MEGSASHAFLTNKCCIFKTAVDIDDILSSIRDFVQMTLVDFTNSIIEEMGEDNNNSKKDLRQNFNKIRIKLAQYVKSYLKLDANLKILNRHKVKQMAKDVWYLLISIEEKKLQAECDVYKHSNITTNDSFLNGSQINNINPDFNRLFDKLFDEINELKRANEAILKSLDGIKTENVALKKLINKQFRLKNFNFYNQDENLKSDCVEVGNENNFEEMKDIDTRSQQNENLKFKTPMPVDQHNYPKPTYLAVSRQNSIKDHYDIKKKNSKKNSCVIGSNEKSDIKSASKIFHFYVGFCEKKTTEESLKNYINSFAQVEKIETLDTKDRNYSSFHVQVYSHHNDKMLDSNNWTKGVKVKRYFFTTEKTNGYRYNKIDNNRKNENEDPLNNERTISNKNTRTSVRGRSSCRGASNSMRRENGKVTFSNNNVNLNRNFELNLLPPVPSTPKQPNFSGYPFLRSPVKTPNKR</sequence>